<name>A0A8I0G8C7_9ACTO</name>
<reference evidence="2 3" key="1">
    <citation type="submission" date="2020-08" db="EMBL/GenBank/DDBJ databases">
        <title>Winkia gen. nov., sp. nov., isolated from faeces of the Anser albifrons in China.</title>
        <authorList>
            <person name="Liu Q."/>
        </authorList>
    </citation>
    <scope>NUCLEOTIDE SEQUENCE [LARGE SCALE GENOMIC DNA]</scope>
    <source>
        <strain evidence="2 3">C62</strain>
    </source>
</reference>
<keyword evidence="3" id="KW-1185">Reference proteome</keyword>
<dbReference type="RefSeq" id="WP_191071799.1">
    <property type="nucleotide sequence ID" value="NZ_CP060506.1"/>
</dbReference>
<gene>
    <name evidence="2" type="ORF">H8R10_05985</name>
</gene>
<feature type="compositionally biased region" description="Polar residues" evidence="1">
    <location>
        <begin position="165"/>
        <end position="176"/>
    </location>
</feature>
<sequence>MRPNAATIEVIGPNRVNLTWAGTTLPRTLPEALTTLADAARAKARTITCTWLESGTKHWLTIDEDQIIGIRHNRPTRRRYKSHAGDKDLTLAAFIDHYTPHTPAPPPALPAPTQANPADWLDQLGITPTPVHTPHADKSQPIQQSGQSQPHQPAQPETPTPPGQTSPQATPNQDSPTMPAKPAKPDGSVFVNANTANDHTPPPEGDPSEGDNKGEGEWGIDYERMSADIKAGRAQPLLDAITAYFLNDIHTRENKQEQSL</sequence>
<evidence type="ECO:0000313" key="3">
    <source>
        <dbReference type="Proteomes" id="UP000627538"/>
    </source>
</evidence>
<feature type="compositionally biased region" description="Low complexity" evidence="1">
    <location>
        <begin position="139"/>
        <end position="155"/>
    </location>
</feature>
<comment type="caution">
    <text evidence="2">The sequence shown here is derived from an EMBL/GenBank/DDBJ whole genome shotgun (WGS) entry which is preliminary data.</text>
</comment>
<dbReference type="Proteomes" id="UP000627538">
    <property type="component" value="Unassembled WGS sequence"/>
</dbReference>
<evidence type="ECO:0000256" key="1">
    <source>
        <dbReference type="SAM" id="MobiDB-lite"/>
    </source>
</evidence>
<dbReference type="AlphaFoldDB" id="A0A8I0G8C7"/>
<feature type="compositionally biased region" description="Basic and acidic residues" evidence="1">
    <location>
        <begin position="210"/>
        <end position="219"/>
    </location>
</feature>
<protein>
    <submittedName>
        <fullName evidence="2">Uncharacterized protein</fullName>
    </submittedName>
</protein>
<evidence type="ECO:0000313" key="2">
    <source>
        <dbReference type="EMBL" id="MBD3689775.1"/>
    </source>
</evidence>
<feature type="region of interest" description="Disordered" evidence="1">
    <location>
        <begin position="97"/>
        <end position="219"/>
    </location>
</feature>
<accession>A0A8I0G8C7</accession>
<dbReference type="EMBL" id="JACRUO010000001">
    <property type="protein sequence ID" value="MBD3689775.1"/>
    <property type="molecule type" value="Genomic_DNA"/>
</dbReference>
<proteinExistence type="predicted"/>
<organism evidence="2 3">
    <name type="scientific">Nanchangia anserum</name>
    <dbReference type="NCBI Taxonomy" id="2692125"/>
    <lineage>
        <taxon>Bacteria</taxon>
        <taxon>Bacillati</taxon>
        <taxon>Actinomycetota</taxon>
        <taxon>Actinomycetes</taxon>
        <taxon>Actinomycetales</taxon>
        <taxon>Actinomycetaceae</taxon>
        <taxon>Nanchangia</taxon>
    </lineage>
</organism>